<accession>A0AAN7W760</accession>
<feature type="region of interest" description="Disordered" evidence="6">
    <location>
        <begin position="1"/>
        <end position="29"/>
    </location>
</feature>
<name>A0AAN7W760_9PEZI</name>
<dbReference type="InterPro" id="IPR000791">
    <property type="entry name" value="Gpr1/Fun34/SatP-like"/>
</dbReference>
<keyword evidence="4 7" id="KW-1133">Transmembrane helix</keyword>
<sequence length="280" mass="30041">MADTARSSSLDHRQYSRTPQPPKCRDFGGNPLAHVYTNTGSVRLPAFGGNLRPGIYKPPTLKIANPVPLGLAGFALTTFLLSSINLGVRGLSTPSIVIAPALAYGGLIQLLAGMWELALGNTFGGFALSSYGGFWMSIAILLIPGGFEIEASYSQADFYAGFGLYILGWFIVTFGIWLCTLRSTVVFSSLFFTVWMAFIFLGVGYVDAQNSADHLPNVALTRAGGAFGIIAGFLAWYLMLAGLLDEGNSFFVVPVFHFPWSEKGREARGLDKVAEGGDNV</sequence>
<evidence type="ECO:0000256" key="7">
    <source>
        <dbReference type="SAM" id="Phobius"/>
    </source>
</evidence>
<dbReference type="InterPro" id="IPR047622">
    <property type="entry name" value="GPR1_FUN34_YAAH"/>
</dbReference>
<feature type="transmembrane region" description="Helical" evidence="7">
    <location>
        <begin position="94"/>
        <end position="114"/>
    </location>
</feature>
<comment type="similarity">
    <text evidence="2">Belongs to the acetate uptake transporter (AceTr) (TC 2.A.96) family.</text>
</comment>
<comment type="caution">
    <text evidence="8">The sequence shown here is derived from an EMBL/GenBank/DDBJ whole genome shotgun (WGS) entry which is preliminary data.</text>
</comment>
<evidence type="ECO:0000313" key="8">
    <source>
        <dbReference type="EMBL" id="KAK5701886.1"/>
    </source>
</evidence>
<dbReference type="PROSITE" id="PS01114">
    <property type="entry name" value="GPR1_FUN34_YAAH"/>
    <property type="match status" value="1"/>
</dbReference>
<keyword evidence="5 7" id="KW-0472">Membrane</keyword>
<dbReference type="GO" id="GO:0005886">
    <property type="term" value="C:plasma membrane"/>
    <property type="evidence" value="ECO:0007669"/>
    <property type="project" value="TreeGrafter"/>
</dbReference>
<dbReference type="Pfam" id="PF01184">
    <property type="entry name" value="Gpr1_Fun34_YaaH"/>
    <property type="match status" value="1"/>
</dbReference>
<proteinExistence type="inferred from homology"/>
<evidence type="ECO:0000313" key="9">
    <source>
        <dbReference type="Proteomes" id="UP001310594"/>
    </source>
</evidence>
<evidence type="ECO:0000256" key="3">
    <source>
        <dbReference type="ARBA" id="ARBA00022692"/>
    </source>
</evidence>
<dbReference type="AlphaFoldDB" id="A0AAN7W760"/>
<reference evidence="8" key="1">
    <citation type="submission" date="2023-08" db="EMBL/GenBank/DDBJ databases">
        <title>Black Yeasts Isolated from many extreme environments.</title>
        <authorList>
            <person name="Coleine C."/>
            <person name="Stajich J.E."/>
            <person name="Selbmann L."/>
        </authorList>
    </citation>
    <scope>NUCLEOTIDE SEQUENCE</scope>
    <source>
        <strain evidence="8">CCFEE 5810</strain>
    </source>
</reference>
<evidence type="ECO:0000256" key="6">
    <source>
        <dbReference type="SAM" id="MobiDB-lite"/>
    </source>
</evidence>
<dbReference type="InterPro" id="IPR051633">
    <property type="entry name" value="AceTr"/>
</dbReference>
<gene>
    <name evidence="8" type="primary">ADY2</name>
    <name evidence="8" type="ORF">LTR97_004704</name>
</gene>
<organism evidence="8 9">
    <name type="scientific">Elasticomyces elasticus</name>
    <dbReference type="NCBI Taxonomy" id="574655"/>
    <lineage>
        <taxon>Eukaryota</taxon>
        <taxon>Fungi</taxon>
        <taxon>Dikarya</taxon>
        <taxon>Ascomycota</taxon>
        <taxon>Pezizomycotina</taxon>
        <taxon>Dothideomycetes</taxon>
        <taxon>Dothideomycetidae</taxon>
        <taxon>Mycosphaerellales</taxon>
        <taxon>Teratosphaeriaceae</taxon>
        <taxon>Elasticomyces</taxon>
    </lineage>
</organism>
<comment type="subcellular location">
    <subcellularLocation>
        <location evidence="1">Membrane</location>
        <topology evidence="1">Multi-pass membrane protein</topology>
    </subcellularLocation>
</comment>
<dbReference type="GO" id="GO:0015123">
    <property type="term" value="F:acetate transmembrane transporter activity"/>
    <property type="evidence" value="ECO:0007669"/>
    <property type="project" value="TreeGrafter"/>
</dbReference>
<feature type="transmembrane region" description="Helical" evidence="7">
    <location>
        <begin position="185"/>
        <end position="206"/>
    </location>
</feature>
<dbReference type="NCBIfam" id="NF038013">
    <property type="entry name" value="AceTr_1"/>
    <property type="match status" value="1"/>
</dbReference>
<feature type="transmembrane region" description="Helical" evidence="7">
    <location>
        <begin position="126"/>
        <end position="147"/>
    </location>
</feature>
<evidence type="ECO:0000256" key="1">
    <source>
        <dbReference type="ARBA" id="ARBA00004141"/>
    </source>
</evidence>
<dbReference type="Proteomes" id="UP001310594">
    <property type="component" value="Unassembled WGS sequence"/>
</dbReference>
<feature type="transmembrane region" description="Helical" evidence="7">
    <location>
        <begin position="159"/>
        <end position="178"/>
    </location>
</feature>
<dbReference type="PANTHER" id="PTHR31123">
    <property type="entry name" value="ACCUMULATION OF DYADS PROTEIN 2-RELATED"/>
    <property type="match status" value="1"/>
</dbReference>
<dbReference type="PANTHER" id="PTHR31123:SF1">
    <property type="entry name" value="ACCUMULATION OF DYADS PROTEIN 2-RELATED"/>
    <property type="match status" value="1"/>
</dbReference>
<feature type="transmembrane region" description="Helical" evidence="7">
    <location>
        <begin position="226"/>
        <end position="244"/>
    </location>
</feature>
<protein>
    <submittedName>
        <fullName evidence="8">Accumulation of DYads</fullName>
    </submittedName>
</protein>
<evidence type="ECO:0000256" key="2">
    <source>
        <dbReference type="ARBA" id="ARBA00005587"/>
    </source>
</evidence>
<dbReference type="EMBL" id="JAVRQU010000006">
    <property type="protein sequence ID" value="KAK5701886.1"/>
    <property type="molecule type" value="Genomic_DNA"/>
</dbReference>
<evidence type="ECO:0000256" key="5">
    <source>
        <dbReference type="ARBA" id="ARBA00023136"/>
    </source>
</evidence>
<evidence type="ECO:0000256" key="4">
    <source>
        <dbReference type="ARBA" id="ARBA00022989"/>
    </source>
</evidence>
<keyword evidence="3 7" id="KW-0812">Transmembrane</keyword>
<feature type="transmembrane region" description="Helical" evidence="7">
    <location>
        <begin position="67"/>
        <end position="88"/>
    </location>
</feature>